<comment type="function">
    <text evidence="8">Produces ATP from ADP in the presence of a proton gradient across the membrane.</text>
</comment>
<evidence type="ECO:0000259" key="11">
    <source>
        <dbReference type="Pfam" id="PF02823"/>
    </source>
</evidence>
<evidence type="ECO:0000256" key="7">
    <source>
        <dbReference type="ARBA" id="ARBA00023310"/>
    </source>
</evidence>
<evidence type="ECO:0000256" key="9">
    <source>
        <dbReference type="RuleBase" id="RU003656"/>
    </source>
</evidence>
<dbReference type="Proteomes" id="UP000646053">
    <property type="component" value="Unassembled WGS sequence"/>
</dbReference>
<comment type="subcellular location">
    <subcellularLocation>
        <location evidence="8">Cellular thylakoid membrane</location>
        <topology evidence="8">Peripheral membrane protein</topology>
    </subcellularLocation>
    <subcellularLocation>
        <location evidence="1">Endomembrane system</location>
        <topology evidence="1">Peripheral membrane protein</topology>
    </subcellularLocation>
</comment>
<dbReference type="CDD" id="cd12152">
    <property type="entry name" value="F1-ATPase_delta"/>
    <property type="match status" value="1"/>
</dbReference>
<dbReference type="InterPro" id="IPR020546">
    <property type="entry name" value="ATP_synth_F1_dsu/esu_N"/>
</dbReference>
<keyword evidence="8" id="KW-0793">Thylakoid</keyword>
<evidence type="ECO:0000256" key="8">
    <source>
        <dbReference type="HAMAP-Rule" id="MF_00530"/>
    </source>
</evidence>
<dbReference type="NCBIfam" id="TIGR01216">
    <property type="entry name" value="ATP_synt_epsi"/>
    <property type="match status" value="1"/>
</dbReference>
<dbReference type="GO" id="GO:0005524">
    <property type="term" value="F:ATP binding"/>
    <property type="evidence" value="ECO:0007669"/>
    <property type="project" value="UniProtKB-UniRule"/>
</dbReference>
<sequence>MPLTVRVIAPDKTVWDSTADEVILPSTTGQLGILAGHAPLLTALDTGVMRVRADKTWVPIALTGGFAEVESNEVTILVNGAERGDTIDREAAKIAYTEAEAALAKAEQGSPKQEQLQATQALKRARARLQASGGTV</sequence>
<dbReference type="EMBL" id="WVIE01000004">
    <property type="protein sequence ID" value="NDJ16654.1"/>
    <property type="molecule type" value="Genomic_DNA"/>
</dbReference>
<dbReference type="Pfam" id="PF02823">
    <property type="entry name" value="ATP-synt_DE_N"/>
    <property type="match status" value="1"/>
</dbReference>
<keyword evidence="3 8" id="KW-0813">Transport</keyword>
<organism evidence="12 13">
    <name type="scientific">Myxacorys almedinensis A</name>
    <dbReference type="NCBI Taxonomy" id="2690445"/>
    <lineage>
        <taxon>Bacteria</taxon>
        <taxon>Bacillati</taxon>
        <taxon>Cyanobacteriota</taxon>
        <taxon>Cyanophyceae</taxon>
        <taxon>Leptolyngbyales</taxon>
        <taxon>Leptolyngbyaceae</taxon>
        <taxon>Myxacorys</taxon>
        <taxon>Myxacorys almedinensis</taxon>
    </lineage>
</organism>
<accession>A0A8J8CHH3</accession>
<comment type="subunit">
    <text evidence="8 9">F-type ATPases have 2 components, CF(1) - the catalytic core - and CF(0) - the membrane proton channel. CF(1) has five subunits: alpha(3), beta(3), gamma(1), delta(1), epsilon(1). CF(0) has three main subunits: a, b and c.</text>
</comment>
<evidence type="ECO:0000256" key="4">
    <source>
        <dbReference type="ARBA" id="ARBA00023065"/>
    </source>
</evidence>
<feature type="domain" description="ATP synthase F1 complex delta/epsilon subunit N-terminal" evidence="11">
    <location>
        <begin position="3"/>
        <end position="81"/>
    </location>
</feature>
<dbReference type="Gene3D" id="2.60.15.10">
    <property type="entry name" value="F0F1 ATP synthase delta/epsilon subunit, N-terminal"/>
    <property type="match status" value="1"/>
</dbReference>
<feature type="domain" description="ATP synthase epsilon subunit C-terminal" evidence="10">
    <location>
        <begin position="85"/>
        <end position="133"/>
    </location>
</feature>
<evidence type="ECO:0000256" key="2">
    <source>
        <dbReference type="ARBA" id="ARBA00005712"/>
    </source>
</evidence>
<dbReference type="Gene3D" id="1.10.287.540">
    <property type="entry name" value="Helix hairpin bin"/>
    <property type="match status" value="1"/>
</dbReference>
<protein>
    <recommendedName>
        <fullName evidence="8">ATP synthase epsilon chain</fullName>
    </recommendedName>
    <alternativeName>
        <fullName evidence="8">ATP synthase F1 sector epsilon subunit</fullName>
    </alternativeName>
    <alternativeName>
        <fullName evidence="8">F-ATPase epsilon subunit</fullName>
    </alternativeName>
</protein>
<name>A0A8J8CHH3_9CYAN</name>
<gene>
    <name evidence="8" type="primary">atpC</name>
    <name evidence="12" type="ORF">GS601_05010</name>
</gene>
<evidence type="ECO:0000256" key="3">
    <source>
        <dbReference type="ARBA" id="ARBA00022448"/>
    </source>
</evidence>
<dbReference type="InterPro" id="IPR001469">
    <property type="entry name" value="ATP_synth_F1_dsu/esu"/>
</dbReference>
<dbReference type="AlphaFoldDB" id="A0A8J8CHH3"/>
<evidence type="ECO:0000259" key="10">
    <source>
        <dbReference type="Pfam" id="PF00401"/>
    </source>
</evidence>
<proteinExistence type="inferred from homology"/>
<dbReference type="PANTHER" id="PTHR13822">
    <property type="entry name" value="ATP SYNTHASE DELTA/EPSILON CHAIN"/>
    <property type="match status" value="1"/>
</dbReference>
<dbReference type="InterPro" id="IPR036771">
    <property type="entry name" value="ATPsynth_dsu/esu_N"/>
</dbReference>
<dbReference type="GO" id="GO:0012505">
    <property type="term" value="C:endomembrane system"/>
    <property type="evidence" value="ECO:0007669"/>
    <property type="project" value="UniProtKB-SubCell"/>
</dbReference>
<keyword evidence="6 8" id="KW-0139">CF(1)</keyword>
<keyword evidence="7 8" id="KW-0066">ATP synthesis</keyword>
<keyword evidence="5 8" id="KW-0472">Membrane</keyword>
<dbReference type="GO" id="GO:0031676">
    <property type="term" value="C:plasma membrane-derived thylakoid membrane"/>
    <property type="evidence" value="ECO:0007669"/>
    <property type="project" value="UniProtKB-SubCell"/>
</dbReference>
<dbReference type="PANTHER" id="PTHR13822:SF10">
    <property type="entry name" value="ATP SYNTHASE EPSILON CHAIN, CHLOROPLASTIC"/>
    <property type="match status" value="1"/>
</dbReference>
<evidence type="ECO:0000256" key="5">
    <source>
        <dbReference type="ARBA" id="ARBA00023136"/>
    </source>
</evidence>
<dbReference type="InterPro" id="IPR020547">
    <property type="entry name" value="ATP_synth_F1_esu_C"/>
</dbReference>
<evidence type="ECO:0000256" key="6">
    <source>
        <dbReference type="ARBA" id="ARBA00023196"/>
    </source>
</evidence>
<dbReference type="HAMAP" id="MF_00530">
    <property type="entry name" value="ATP_synth_epsil_bac"/>
    <property type="match status" value="1"/>
</dbReference>
<dbReference type="RefSeq" id="WP_162422164.1">
    <property type="nucleotide sequence ID" value="NZ_WVIE01000004.1"/>
</dbReference>
<dbReference type="SUPFAM" id="SSF51344">
    <property type="entry name" value="Epsilon subunit of F1F0-ATP synthase N-terminal domain"/>
    <property type="match status" value="1"/>
</dbReference>
<comment type="caution">
    <text evidence="12">The sequence shown here is derived from an EMBL/GenBank/DDBJ whole genome shotgun (WGS) entry which is preliminary data.</text>
</comment>
<dbReference type="Pfam" id="PF00401">
    <property type="entry name" value="ATP-synt_DE"/>
    <property type="match status" value="1"/>
</dbReference>
<evidence type="ECO:0000313" key="12">
    <source>
        <dbReference type="EMBL" id="NDJ16654.1"/>
    </source>
</evidence>
<reference evidence="12" key="1">
    <citation type="submission" date="2019-12" db="EMBL/GenBank/DDBJ databases">
        <title>High-Quality draft genome sequences of three cyanobacteria isolated from the limestone walls of the Old Cathedral of Coimbra.</title>
        <authorList>
            <person name="Tiago I."/>
            <person name="Soares F."/>
            <person name="Portugal A."/>
        </authorList>
    </citation>
    <scope>NUCLEOTIDE SEQUENCE</scope>
    <source>
        <strain evidence="12">A</strain>
    </source>
</reference>
<evidence type="ECO:0000313" key="13">
    <source>
        <dbReference type="Proteomes" id="UP000646053"/>
    </source>
</evidence>
<keyword evidence="8" id="KW-0375">Hydrogen ion transport</keyword>
<dbReference type="GO" id="GO:0046933">
    <property type="term" value="F:proton-transporting ATP synthase activity, rotational mechanism"/>
    <property type="evidence" value="ECO:0007669"/>
    <property type="project" value="UniProtKB-UniRule"/>
</dbReference>
<evidence type="ECO:0000256" key="1">
    <source>
        <dbReference type="ARBA" id="ARBA00004184"/>
    </source>
</evidence>
<comment type="similarity">
    <text evidence="2 8 9">Belongs to the ATPase epsilon chain family.</text>
</comment>
<keyword evidence="13" id="KW-1185">Reference proteome</keyword>
<keyword evidence="4 8" id="KW-0406">Ion transport</keyword>
<dbReference type="GO" id="GO:0045259">
    <property type="term" value="C:proton-transporting ATP synthase complex"/>
    <property type="evidence" value="ECO:0007669"/>
    <property type="project" value="UniProtKB-KW"/>
</dbReference>